<dbReference type="NCBIfam" id="NF008852">
    <property type="entry name" value="PRK11890.1"/>
    <property type="match status" value="1"/>
</dbReference>
<reference evidence="6 7" key="1">
    <citation type="journal article" date="2013" name="Genome Announc.">
        <title>Draft genome sequence of the moderately halophilic gammaproteobacterium Halomonas anticariensis FP35.</title>
        <authorList>
            <person name="Tahrioui A."/>
            <person name="Quesada E."/>
            <person name="Llamas I."/>
        </authorList>
    </citation>
    <scope>NUCLEOTIDE SEQUENCE [LARGE SCALE GENOMIC DNA]</scope>
    <source>
        <strain evidence="7">DSM 16096 / CECT 5854 / LMG 22089 / FP35</strain>
    </source>
</reference>
<proteinExistence type="inferred from homology"/>
<feature type="domain" description="Phosphate acetyl/butaryl transferase" evidence="5">
    <location>
        <begin position="102"/>
        <end position="314"/>
    </location>
</feature>
<dbReference type="SUPFAM" id="SSF53659">
    <property type="entry name" value="Isocitrate/Isopropylmalate dehydrogenase-like"/>
    <property type="match status" value="1"/>
</dbReference>
<dbReference type="InterPro" id="IPR050500">
    <property type="entry name" value="Phos_Acetyltrans/Butyryltrans"/>
</dbReference>
<dbReference type="PIRSF" id="PIRSF000428">
    <property type="entry name" value="P_Ac_trans"/>
    <property type="match status" value="1"/>
</dbReference>
<dbReference type="PANTHER" id="PTHR43356:SF2">
    <property type="entry name" value="PHOSPHATE ACETYLTRANSFERASE"/>
    <property type="match status" value="1"/>
</dbReference>
<dbReference type="NCBIfam" id="NF006045">
    <property type="entry name" value="PRK08190.1"/>
    <property type="match status" value="1"/>
</dbReference>
<dbReference type="PANTHER" id="PTHR43356">
    <property type="entry name" value="PHOSPHATE ACETYLTRANSFERASE"/>
    <property type="match status" value="1"/>
</dbReference>
<accession>S2KUV7</accession>
<dbReference type="STRING" id="1121939.L861_03240"/>
<evidence type="ECO:0000256" key="4">
    <source>
        <dbReference type="SAM" id="MobiDB-lite"/>
    </source>
</evidence>
<feature type="region of interest" description="Disordered" evidence="4">
    <location>
        <begin position="1"/>
        <end position="25"/>
    </location>
</feature>
<evidence type="ECO:0000313" key="6">
    <source>
        <dbReference type="EMBL" id="EPC04348.1"/>
    </source>
</evidence>
<dbReference type="PATRIC" id="fig|1121939.11.peg.606"/>
<dbReference type="Gene3D" id="3.40.718.10">
    <property type="entry name" value="Isopropylmalate Dehydrogenase"/>
    <property type="match status" value="1"/>
</dbReference>
<dbReference type="eggNOG" id="COG0280">
    <property type="taxonomic scope" value="Bacteria"/>
</dbReference>
<keyword evidence="7" id="KW-1185">Reference proteome</keyword>
<keyword evidence="3" id="KW-0012">Acyltransferase</keyword>
<sequence length="328" mass="34564">MGAYRDSTEKNMSPHHHHHAIGERHRQLIESTRGLAPIRTAVVHPCDAASLGGALAAWREGLIEPVLVGPRLRIESAAQVLGSSLDGIELVDTPHSHASADTAVSLAGSSDVEALMKGALHTDELMGAVLSRQAGLRTERQMSHVYALDVPSYPLPLLITDAALHIAPDLEAKRDIVQNAIDLALALGLERPRVALLSAVETVRANIPSTLDAAALCKMSERGQIQGGRLDGPLAIDNAVSCEAARQKGIVSEVAGQADILMAPDLEAANMIAKLLIHLAGAQAAGLVVGARVPIMLTSRADDIDARLASAALALRLVHFQSRDESHS</sequence>
<evidence type="ECO:0000256" key="1">
    <source>
        <dbReference type="ARBA" id="ARBA00005656"/>
    </source>
</evidence>
<protein>
    <recommendedName>
        <fullName evidence="5">Phosphate acetyl/butaryl transferase domain-containing protein</fullName>
    </recommendedName>
</protein>
<dbReference type="Pfam" id="PF01515">
    <property type="entry name" value="PTA_PTB"/>
    <property type="match status" value="1"/>
</dbReference>
<dbReference type="EMBL" id="ASTJ01000011">
    <property type="protein sequence ID" value="EPC04348.1"/>
    <property type="molecule type" value="Genomic_DNA"/>
</dbReference>
<dbReference type="InterPro" id="IPR002505">
    <property type="entry name" value="PTA_PTB"/>
</dbReference>
<evidence type="ECO:0000259" key="5">
    <source>
        <dbReference type="Pfam" id="PF01515"/>
    </source>
</evidence>
<evidence type="ECO:0000256" key="2">
    <source>
        <dbReference type="ARBA" id="ARBA00022679"/>
    </source>
</evidence>
<comment type="caution">
    <text evidence="6">The sequence shown here is derived from an EMBL/GenBank/DDBJ whole genome shotgun (WGS) entry which is preliminary data.</text>
</comment>
<gene>
    <name evidence="6" type="ORF">L861_03240</name>
</gene>
<evidence type="ECO:0000256" key="3">
    <source>
        <dbReference type="ARBA" id="ARBA00023315"/>
    </source>
</evidence>
<dbReference type="InterPro" id="IPR012147">
    <property type="entry name" value="P_Ac_Bu_trans"/>
</dbReference>
<organism evidence="6 7">
    <name type="scientific">Litchfieldella anticariensis (strain DSM 16096 / CECT 5854 / CIP 108499 / LMG 22089 / FP35)</name>
    <name type="common">Halomonas anticariensis</name>
    <dbReference type="NCBI Taxonomy" id="1121939"/>
    <lineage>
        <taxon>Bacteria</taxon>
        <taxon>Pseudomonadati</taxon>
        <taxon>Pseudomonadota</taxon>
        <taxon>Gammaproteobacteria</taxon>
        <taxon>Oceanospirillales</taxon>
        <taxon>Halomonadaceae</taxon>
        <taxon>Litchfieldella</taxon>
    </lineage>
</organism>
<name>S2KUV7_LITA3</name>
<dbReference type="Proteomes" id="UP000014463">
    <property type="component" value="Unassembled WGS sequence"/>
</dbReference>
<dbReference type="OrthoDB" id="9774179at2"/>
<comment type="similarity">
    <text evidence="1">Belongs to the phosphate acetyltransferase and butyryltransferase family.</text>
</comment>
<dbReference type="GO" id="GO:0016746">
    <property type="term" value="F:acyltransferase activity"/>
    <property type="evidence" value="ECO:0007669"/>
    <property type="project" value="UniProtKB-KW"/>
</dbReference>
<dbReference type="AlphaFoldDB" id="S2KUV7"/>
<evidence type="ECO:0000313" key="7">
    <source>
        <dbReference type="Proteomes" id="UP000014463"/>
    </source>
</evidence>
<keyword evidence="2" id="KW-0808">Transferase</keyword>